<dbReference type="PANTHER" id="PTHR20437">
    <property type="entry name" value="TUMOR NECROSIS FACTOR RECEPTOR SUBFAMILY MEMBER 13/17"/>
    <property type="match status" value="1"/>
</dbReference>
<dbReference type="KEGG" id="amj:102561983"/>
<dbReference type="InterPro" id="IPR022338">
    <property type="entry name" value="TNFR_13C"/>
</dbReference>
<gene>
    <name evidence="3" type="primary">TNFRSF13C</name>
    <name evidence="3" type="ORF">Y1Q_0024017</name>
</gene>
<dbReference type="GO" id="GO:0033209">
    <property type="term" value="P:tumor necrosis factor-mediated signaling pathway"/>
    <property type="evidence" value="ECO:0007669"/>
    <property type="project" value="InterPro"/>
</dbReference>
<dbReference type="GO" id="GO:0038023">
    <property type="term" value="F:signaling receptor activity"/>
    <property type="evidence" value="ECO:0007669"/>
    <property type="project" value="InterPro"/>
</dbReference>
<dbReference type="Pfam" id="PF09256">
    <property type="entry name" value="BaffR-Tall_bind"/>
    <property type="match status" value="1"/>
</dbReference>
<proteinExistence type="predicted"/>
<dbReference type="OrthoDB" id="9392810at2759"/>
<dbReference type="RefSeq" id="XP_006259961.1">
    <property type="nucleotide sequence ID" value="XM_006259899.4"/>
</dbReference>
<feature type="domain" description="Tumour necrosis factor receptor 13C TALL-1 binding" evidence="2">
    <location>
        <begin position="16"/>
        <end position="35"/>
    </location>
</feature>
<sequence length="216" mass="23925">MPLDWTNKHADISSDCPQDLCFDKLTKQCLSCHLFGISNTDTRDLTSMGPTPTQLPPHPSGNMLSPVLIFGIPVLMGLVLVLASVWGFVTWKMRRRRRKREKPNEESKENQDCVISFESQACTRPKLPEEDDLVLATCPHLNGSLKTAGPTGRGETSKWKLAYQGSVGNDVIHLSALSPCNEEWDHGFPLPATELGATVLVTTKTIQNSFPNEERP</sequence>
<evidence type="ECO:0000313" key="4">
    <source>
        <dbReference type="Proteomes" id="UP000050525"/>
    </source>
</evidence>
<dbReference type="Proteomes" id="UP000050525">
    <property type="component" value="Unassembled WGS sequence"/>
</dbReference>
<dbReference type="GeneID" id="102561983"/>
<accession>A0A151NHU1</accession>
<evidence type="ECO:0000256" key="1">
    <source>
        <dbReference type="SAM" id="Phobius"/>
    </source>
</evidence>
<evidence type="ECO:0000259" key="2">
    <source>
        <dbReference type="Pfam" id="PF09256"/>
    </source>
</evidence>
<feature type="transmembrane region" description="Helical" evidence="1">
    <location>
        <begin position="67"/>
        <end position="91"/>
    </location>
</feature>
<dbReference type="CTD" id="115650"/>
<keyword evidence="1" id="KW-1133">Transmembrane helix</keyword>
<dbReference type="AlphaFoldDB" id="A0A151NHU1"/>
<organism evidence="3 4">
    <name type="scientific">Alligator mississippiensis</name>
    <name type="common">American alligator</name>
    <dbReference type="NCBI Taxonomy" id="8496"/>
    <lineage>
        <taxon>Eukaryota</taxon>
        <taxon>Metazoa</taxon>
        <taxon>Chordata</taxon>
        <taxon>Craniata</taxon>
        <taxon>Vertebrata</taxon>
        <taxon>Euteleostomi</taxon>
        <taxon>Archelosauria</taxon>
        <taxon>Archosauria</taxon>
        <taxon>Crocodylia</taxon>
        <taxon>Alligatoridae</taxon>
        <taxon>Alligatorinae</taxon>
        <taxon>Alligator</taxon>
    </lineage>
</organism>
<dbReference type="PRINTS" id="PR01964">
    <property type="entry name" value="TNFACTORR13C"/>
</dbReference>
<protein>
    <submittedName>
        <fullName evidence="3">Tumor necrosis factor receptor superfamily member 13C</fullName>
    </submittedName>
</protein>
<dbReference type="STRING" id="8496.A0A151NHU1"/>
<dbReference type="eggNOG" id="ENOG502T201">
    <property type="taxonomic scope" value="Eukaryota"/>
</dbReference>
<name>A0A151NHU1_ALLMI</name>
<dbReference type="GO" id="GO:0009897">
    <property type="term" value="C:external side of plasma membrane"/>
    <property type="evidence" value="ECO:0007669"/>
    <property type="project" value="TreeGrafter"/>
</dbReference>
<dbReference type="PANTHER" id="PTHR20437:SF2">
    <property type="entry name" value="TUMOR NECROSIS FACTOR RECEPTOR SUPERFAMILY MEMBER 13C"/>
    <property type="match status" value="1"/>
</dbReference>
<dbReference type="GO" id="GO:0031296">
    <property type="term" value="P:B cell costimulation"/>
    <property type="evidence" value="ECO:0007669"/>
    <property type="project" value="TreeGrafter"/>
</dbReference>
<keyword evidence="4" id="KW-1185">Reference proteome</keyword>
<dbReference type="GO" id="GO:0042102">
    <property type="term" value="P:positive regulation of T cell proliferation"/>
    <property type="evidence" value="ECO:0007669"/>
    <property type="project" value="TreeGrafter"/>
</dbReference>
<dbReference type="EMBL" id="AKHW03002956">
    <property type="protein sequence ID" value="KYO36229.1"/>
    <property type="molecule type" value="Genomic_DNA"/>
</dbReference>
<keyword evidence="1" id="KW-0812">Transmembrane</keyword>
<evidence type="ECO:0000313" key="3">
    <source>
        <dbReference type="EMBL" id="KYO36229.1"/>
    </source>
</evidence>
<dbReference type="InterPro" id="IPR043521">
    <property type="entry name" value="TNFR_13C/17"/>
</dbReference>
<dbReference type="GO" id="GO:0031295">
    <property type="term" value="P:T cell costimulation"/>
    <property type="evidence" value="ECO:0007669"/>
    <property type="project" value="TreeGrafter"/>
</dbReference>
<keyword evidence="1" id="KW-0472">Membrane</keyword>
<dbReference type="GO" id="GO:0030890">
    <property type="term" value="P:positive regulation of B cell proliferation"/>
    <property type="evidence" value="ECO:0007669"/>
    <property type="project" value="TreeGrafter"/>
</dbReference>
<comment type="caution">
    <text evidence="3">The sequence shown here is derived from an EMBL/GenBank/DDBJ whole genome shotgun (WGS) entry which is preliminary data.</text>
</comment>
<reference evidence="3 4" key="1">
    <citation type="journal article" date="2012" name="Genome Biol.">
        <title>Sequencing three crocodilian genomes to illuminate the evolution of archosaurs and amniotes.</title>
        <authorList>
            <person name="St John J.A."/>
            <person name="Braun E.L."/>
            <person name="Isberg S.R."/>
            <person name="Miles L.G."/>
            <person name="Chong A.Y."/>
            <person name="Gongora J."/>
            <person name="Dalzell P."/>
            <person name="Moran C."/>
            <person name="Bed'hom B."/>
            <person name="Abzhanov A."/>
            <person name="Burgess S.C."/>
            <person name="Cooksey A.M."/>
            <person name="Castoe T.A."/>
            <person name="Crawford N.G."/>
            <person name="Densmore L.D."/>
            <person name="Drew J.C."/>
            <person name="Edwards S.V."/>
            <person name="Faircloth B.C."/>
            <person name="Fujita M.K."/>
            <person name="Greenwold M.J."/>
            <person name="Hoffmann F.G."/>
            <person name="Howard J.M."/>
            <person name="Iguchi T."/>
            <person name="Janes D.E."/>
            <person name="Khan S.Y."/>
            <person name="Kohno S."/>
            <person name="de Koning A.J."/>
            <person name="Lance S.L."/>
            <person name="McCarthy F.M."/>
            <person name="McCormack J.E."/>
            <person name="Merchant M.E."/>
            <person name="Peterson D.G."/>
            <person name="Pollock D.D."/>
            <person name="Pourmand N."/>
            <person name="Raney B.J."/>
            <person name="Roessler K.A."/>
            <person name="Sanford J.R."/>
            <person name="Sawyer R.H."/>
            <person name="Schmidt C.J."/>
            <person name="Triplett E.W."/>
            <person name="Tuberville T.D."/>
            <person name="Venegas-Anaya M."/>
            <person name="Howard J.T."/>
            <person name="Jarvis E.D."/>
            <person name="Guillette L.J.Jr."/>
            <person name="Glenn T.C."/>
            <person name="Green R.E."/>
            <person name="Ray D.A."/>
        </authorList>
    </citation>
    <scope>NUCLEOTIDE SEQUENCE [LARGE SCALE GENOMIC DNA]</scope>
    <source>
        <strain evidence="3">KSC_2009_1</strain>
    </source>
</reference>
<keyword evidence="3" id="KW-0675">Receptor</keyword>
<dbReference type="InterPro" id="IPR015336">
    <property type="entry name" value="TNFR_13C_TALL-1-bd"/>
</dbReference>